<dbReference type="EMBL" id="BLAY01000037">
    <property type="protein sequence ID" value="GET38007.1"/>
    <property type="molecule type" value="Genomic_DNA"/>
</dbReference>
<accession>A0AAV3XF06</accession>
<dbReference type="InterPro" id="IPR011051">
    <property type="entry name" value="RmlC_Cupin_sf"/>
</dbReference>
<dbReference type="GO" id="GO:0003677">
    <property type="term" value="F:DNA binding"/>
    <property type="evidence" value="ECO:0007669"/>
    <property type="project" value="InterPro"/>
</dbReference>
<dbReference type="GO" id="GO:0006355">
    <property type="term" value="P:regulation of DNA-templated transcription"/>
    <property type="evidence" value="ECO:0007669"/>
    <property type="project" value="InterPro"/>
</dbReference>
<organism evidence="1 2">
    <name type="scientific">Microseira wollei NIES-4236</name>
    <dbReference type="NCBI Taxonomy" id="2530354"/>
    <lineage>
        <taxon>Bacteria</taxon>
        <taxon>Bacillati</taxon>
        <taxon>Cyanobacteriota</taxon>
        <taxon>Cyanophyceae</taxon>
        <taxon>Oscillatoriophycideae</taxon>
        <taxon>Aerosakkonematales</taxon>
        <taxon>Aerosakkonemataceae</taxon>
        <taxon>Microseira</taxon>
    </lineage>
</organism>
<dbReference type="Gene3D" id="1.10.10.10">
    <property type="entry name" value="Winged helix-like DNA-binding domain superfamily/Winged helix DNA-binding domain"/>
    <property type="match status" value="1"/>
</dbReference>
<dbReference type="SUPFAM" id="SSF51182">
    <property type="entry name" value="RmlC-like cupins"/>
    <property type="match status" value="1"/>
</dbReference>
<evidence type="ECO:0000313" key="2">
    <source>
        <dbReference type="Proteomes" id="UP001050975"/>
    </source>
</evidence>
<dbReference type="Proteomes" id="UP001050975">
    <property type="component" value="Unassembled WGS sequence"/>
</dbReference>
<keyword evidence="2" id="KW-1185">Reference proteome</keyword>
<proteinExistence type="predicted"/>
<dbReference type="InterPro" id="IPR036388">
    <property type="entry name" value="WH-like_DNA-bd_sf"/>
</dbReference>
<dbReference type="InterPro" id="IPR016032">
    <property type="entry name" value="Sig_transdc_resp-reg_C-effctor"/>
</dbReference>
<comment type="caution">
    <text evidence="1">The sequence shown here is derived from an EMBL/GenBank/DDBJ whole genome shotgun (WGS) entry which is preliminary data.</text>
</comment>
<name>A0AAV3XF06_9CYAN</name>
<evidence type="ECO:0000313" key="1">
    <source>
        <dbReference type="EMBL" id="GET38007.1"/>
    </source>
</evidence>
<sequence>MTGQDWFVTNDGQCNACEVASHDQDLTHSYPYRLYRFLTDVEDVLDRIADDRLRLQAICPLVRKLLISSSWLQITPLEPNSETGWEVLMRALRIKLEATNPKRLLHTVRGVGYVLRDYA</sequence>
<dbReference type="SUPFAM" id="SSF46894">
    <property type="entry name" value="C-terminal effector domain of the bipartite response regulators"/>
    <property type="match status" value="1"/>
</dbReference>
<protein>
    <recommendedName>
        <fullName evidence="3">OmpR/PhoB-type domain-containing protein</fullName>
    </recommendedName>
</protein>
<gene>
    <name evidence="1" type="ORF">MiSe_27610</name>
</gene>
<reference evidence="1" key="1">
    <citation type="submission" date="2019-10" db="EMBL/GenBank/DDBJ databases">
        <title>Draft genome sequece of Microseira wollei NIES-4236.</title>
        <authorList>
            <person name="Yamaguchi H."/>
            <person name="Suzuki S."/>
            <person name="Kawachi M."/>
        </authorList>
    </citation>
    <scope>NUCLEOTIDE SEQUENCE</scope>
    <source>
        <strain evidence="1">NIES-4236</strain>
    </source>
</reference>
<evidence type="ECO:0008006" key="3">
    <source>
        <dbReference type="Google" id="ProtNLM"/>
    </source>
</evidence>
<dbReference type="AlphaFoldDB" id="A0AAV3XF06"/>